<gene>
    <name evidence="14" type="ORF">ALP16_04683</name>
</gene>
<evidence type="ECO:0000259" key="12">
    <source>
        <dbReference type="PROSITE" id="PS50112"/>
    </source>
</evidence>
<feature type="domain" description="PAC" evidence="13">
    <location>
        <begin position="92"/>
        <end position="144"/>
    </location>
</feature>
<dbReference type="Pfam" id="PF00015">
    <property type="entry name" value="MCPsignal"/>
    <property type="match status" value="1"/>
</dbReference>
<keyword evidence="4" id="KW-0145">Chemotaxis</keyword>
<evidence type="ECO:0000259" key="11">
    <source>
        <dbReference type="PROSITE" id="PS50111"/>
    </source>
</evidence>
<feature type="domain" description="PAC" evidence="13">
    <location>
        <begin position="214"/>
        <end position="266"/>
    </location>
</feature>
<dbReference type="PROSITE" id="PS50112">
    <property type="entry name" value="PAS"/>
    <property type="match status" value="1"/>
</dbReference>
<dbReference type="PANTHER" id="PTHR32089:SF120">
    <property type="entry name" value="METHYL-ACCEPTING CHEMOTAXIS PROTEIN TLPQ"/>
    <property type="match status" value="1"/>
</dbReference>
<dbReference type="PROSITE" id="PS50111">
    <property type="entry name" value="CHEMOTAXIS_TRANSDUC_2"/>
    <property type="match status" value="1"/>
</dbReference>
<dbReference type="SUPFAM" id="SSF58104">
    <property type="entry name" value="Methyl-accepting chemotaxis protein (MCP) signaling domain"/>
    <property type="match status" value="1"/>
</dbReference>
<evidence type="ECO:0000256" key="6">
    <source>
        <dbReference type="ARBA" id="ARBA00022989"/>
    </source>
</evidence>
<dbReference type="PRINTS" id="PR00260">
    <property type="entry name" value="CHEMTRNSDUCR"/>
</dbReference>
<comment type="similarity">
    <text evidence="9">Belongs to the methyl-accepting chemotaxis (MCP) protein family.</text>
</comment>
<evidence type="ECO:0000256" key="5">
    <source>
        <dbReference type="ARBA" id="ARBA00022692"/>
    </source>
</evidence>
<dbReference type="InterPro" id="IPR000700">
    <property type="entry name" value="PAS-assoc_C"/>
</dbReference>
<dbReference type="CDD" id="cd11386">
    <property type="entry name" value="MCP_signal"/>
    <property type="match status" value="1"/>
</dbReference>
<dbReference type="GO" id="GO:0006935">
    <property type="term" value="P:chemotaxis"/>
    <property type="evidence" value="ECO:0007669"/>
    <property type="project" value="UniProtKB-KW"/>
</dbReference>
<keyword evidence="3" id="KW-0488">Methylation</keyword>
<evidence type="ECO:0000256" key="7">
    <source>
        <dbReference type="ARBA" id="ARBA00023136"/>
    </source>
</evidence>
<proteinExistence type="inferred from homology"/>
<feature type="domain" description="PAS" evidence="12">
    <location>
        <begin position="34"/>
        <end position="89"/>
    </location>
</feature>
<dbReference type="PROSITE" id="PS50113">
    <property type="entry name" value="PAC"/>
    <property type="match status" value="2"/>
</dbReference>
<protein>
    <submittedName>
        <fullName evidence="14">Methyl-accepting chemotaxis protein</fullName>
    </submittedName>
</protein>
<dbReference type="GO" id="GO:0005886">
    <property type="term" value="C:plasma membrane"/>
    <property type="evidence" value="ECO:0007669"/>
    <property type="project" value="UniProtKB-SubCell"/>
</dbReference>
<comment type="caution">
    <text evidence="14">The sequence shown here is derived from an EMBL/GenBank/DDBJ whole genome shotgun (WGS) entry which is preliminary data.</text>
</comment>
<dbReference type="Gene3D" id="3.30.450.20">
    <property type="entry name" value="PAS domain"/>
    <property type="match status" value="2"/>
</dbReference>
<dbReference type="InterPro" id="IPR004089">
    <property type="entry name" value="MCPsignal_dom"/>
</dbReference>
<evidence type="ECO:0000256" key="9">
    <source>
        <dbReference type="ARBA" id="ARBA00029447"/>
    </source>
</evidence>
<dbReference type="AlphaFoldDB" id="A0A3M6AU64"/>
<dbReference type="GO" id="GO:0007165">
    <property type="term" value="P:signal transduction"/>
    <property type="evidence" value="ECO:0007669"/>
    <property type="project" value="UniProtKB-KW"/>
</dbReference>
<dbReference type="InterPro" id="IPR001610">
    <property type="entry name" value="PAC"/>
</dbReference>
<evidence type="ECO:0000256" key="1">
    <source>
        <dbReference type="ARBA" id="ARBA00004236"/>
    </source>
</evidence>
<dbReference type="SMART" id="SM00283">
    <property type="entry name" value="MA"/>
    <property type="match status" value="1"/>
</dbReference>
<organism evidence="14 15">
    <name type="scientific">Pseudomonas savastanoi</name>
    <name type="common">Pseudomonas syringae pv. savastanoi</name>
    <dbReference type="NCBI Taxonomy" id="29438"/>
    <lineage>
        <taxon>Bacteria</taxon>
        <taxon>Pseudomonadati</taxon>
        <taxon>Pseudomonadota</taxon>
        <taxon>Gammaproteobacteria</taxon>
        <taxon>Pseudomonadales</taxon>
        <taxon>Pseudomonadaceae</taxon>
        <taxon>Pseudomonas</taxon>
    </lineage>
</organism>
<keyword evidence="8 10" id="KW-0807">Transducer</keyword>
<evidence type="ECO:0000259" key="13">
    <source>
        <dbReference type="PROSITE" id="PS50113"/>
    </source>
</evidence>
<evidence type="ECO:0000256" key="2">
    <source>
        <dbReference type="ARBA" id="ARBA00022475"/>
    </source>
</evidence>
<dbReference type="PANTHER" id="PTHR32089">
    <property type="entry name" value="METHYL-ACCEPTING CHEMOTAXIS PROTEIN MCPB"/>
    <property type="match status" value="1"/>
</dbReference>
<keyword evidence="5" id="KW-0812">Transmembrane</keyword>
<dbReference type="CDD" id="cd00130">
    <property type="entry name" value="PAS"/>
    <property type="match status" value="2"/>
</dbReference>
<name>A0A3M6AU64_PSESS</name>
<dbReference type="InterPro" id="IPR013655">
    <property type="entry name" value="PAS_fold_3"/>
</dbReference>
<reference evidence="14 15" key="1">
    <citation type="submission" date="2018-08" db="EMBL/GenBank/DDBJ databases">
        <title>Recombination of ecologically and evolutionarily significant loci maintains genetic cohesion in the Pseudomonas syringae species complex.</title>
        <authorList>
            <person name="Dillon M."/>
            <person name="Thakur S."/>
            <person name="Almeida R.N.D."/>
            <person name="Weir B.S."/>
            <person name="Guttman D.S."/>
        </authorList>
    </citation>
    <scope>NUCLEOTIDE SEQUENCE [LARGE SCALE GENOMIC DNA]</scope>
    <source>
        <strain evidence="14 15">ICMP 11897</strain>
    </source>
</reference>
<evidence type="ECO:0000313" key="14">
    <source>
        <dbReference type="EMBL" id="RMV22712.1"/>
    </source>
</evidence>
<keyword evidence="6" id="KW-1133">Transmembrane helix</keyword>
<evidence type="ECO:0000256" key="8">
    <source>
        <dbReference type="ARBA" id="ARBA00023224"/>
    </source>
</evidence>
<dbReference type="SMART" id="SM00086">
    <property type="entry name" value="PAC"/>
    <property type="match status" value="2"/>
</dbReference>
<dbReference type="Proteomes" id="UP000272703">
    <property type="component" value="Unassembled WGS sequence"/>
</dbReference>
<dbReference type="InterPro" id="IPR004090">
    <property type="entry name" value="Chemotax_Me-accpt_rcpt"/>
</dbReference>
<keyword evidence="2" id="KW-1003">Cell membrane</keyword>
<feature type="domain" description="Methyl-accepting transducer" evidence="11">
    <location>
        <begin position="251"/>
        <end position="454"/>
    </location>
</feature>
<evidence type="ECO:0000313" key="15">
    <source>
        <dbReference type="Proteomes" id="UP000272703"/>
    </source>
</evidence>
<evidence type="ECO:0000256" key="4">
    <source>
        <dbReference type="ARBA" id="ARBA00022500"/>
    </source>
</evidence>
<comment type="subcellular location">
    <subcellularLocation>
        <location evidence="1">Cell membrane</location>
    </subcellularLocation>
</comment>
<dbReference type="GO" id="GO:0004888">
    <property type="term" value="F:transmembrane signaling receptor activity"/>
    <property type="evidence" value="ECO:0007669"/>
    <property type="project" value="InterPro"/>
</dbReference>
<keyword evidence="7" id="KW-0472">Membrane</keyword>
<dbReference type="SUPFAM" id="SSF55785">
    <property type="entry name" value="PYP-like sensor domain (PAS domain)"/>
    <property type="match status" value="2"/>
</dbReference>
<dbReference type="SMART" id="SM00091">
    <property type="entry name" value="PAS"/>
    <property type="match status" value="2"/>
</dbReference>
<evidence type="ECO:0000256" key="10">
    <source>
        <dbReference type="PROSITE-ProRule" id="PRU00284"/>
    </source>
</evidence>
<dbReference type="Pfam" id="PF08447">
    <property type="entry name" value="PAS_3"/>
    <property type="match status" value="2"/>
</dbReference>
<dbReference type="EMBL" id="RBUN01000079">
    <property type="protein sequence ID" value="RMV22712.1"/>
    <property type="molecule type" value="Genomic_DNA"/>
</dbReference>
<dbReference type="InterPro" id="IPR035965">
    <property type="entry name" value="PAS-like_dom_sf"/>
</dbReference>
<accession>A0A3M6AU64</accession>
<dbReference type="Gene3D" id="1.10.287.950">
    <property type="entry name" value="Methyl-accepting chemotaxis protein"/>
    <property type="match status" value="1"/>
</dbReference>
<evidence type="ECO:0000256" key="3">
    <source>
        <dbReference type="ARBA" id="ARBA00022481"/>
    </source>
</evidence>
<sequence length="662" mass="73361">MFNTRLKKELQAQHAELSMYRQMQKGMDARMVSLSLDANNRIVHANDNFLRALGYSADQLLGKDLDQMVPSYVKQLDCYRNLKLAVQKGESVIDNYRFLHANGSLVWIRAMWQPVLDDQGKLVTLQCYGSDITQTVETAAENSAFIQALLRSTAVIEFDLGGHVLTANDQFLRGMGYSLAQIKGKHHSMFCDPAETSLAPYREFWAMLNRGEFVAGRFKRIDSSGREVWLEATYNPVHDAQGKLYKVVKFATLVTDQVAREDEVSQAASVAFEISQQTDVSAQRGADVVQNTVQTMRKISEEMQSASSGIEALGKQSLLISSIVQTIGGIAQQTNLLALNAAIEAARAGEHGRGFAVVADEVRGLAGRTASATGEVGQMVADIQQRTAQVVEQIRELSSDLDAGVEQVELTGQHLGNIARLAIEVESQVSEIAQGARSNQDQLASLFDAVEHMRSDLAVSDEQTRQLAKAAVQMEGQAETISQRLAQVGLDDYHQRIYDLAREGARLIAEKFEADIVQGRVSLDDLFDRNYKPVPNTSPTRFTTRFDRYTDQVLPALQEPLLSRHEGLVFAIACTQQGYVPTHNNAFSQPLTGDATVDNARNRSKRKFDDRTGIRCGSHQQPVLLQTYTRDTGELMHDLSVPIVVNGRHWGGLRLGYKPQSR</sequence>
<dbReference type="NCBIfam" id="TIGR00229">
    <property type="entry name" value="sensory_box"/>
    <property type="match status" value="2"/>
</dbReference>
<dbReference type="InterPro" id="IPR000014">
    <property type="entry name" value="PAS"/>
</dbReference>